<evidence type="ECO:0000256" key="7">
    <source>
        <dbReference type="ARBA" id="ARBA00023136"/>
    </source>
</evidence>
<reference evidence="9 10" key="1">
    <citation type="submission" date="2016-12" db="EMBL/GenBank/DDBJ databases">
        <title>The draft genome sequence of Actinophytocola xinjiangensis.</title>
        <authorList>
            <person name="Wang W."/>
            <person name="Yuan L."/>
        </authorList>
    </citation>
    <scope>NUCLEOTIDE SEQUENCE [LARGE SCALE GENOMIC DNA]</scope>
    <source>
        <strain evidence="9 10">CGMCC 4.4663</strain>
    </source>
</reference>
<dbReference type="EMBL" id="MSIF01000026">
    <property type="protein sequence ID" value="OLF05781.1"/>
    <property type="molecule type" value="Genomic_DNA"/>
</dbReference>
<keyword evidence="3" id="KW-1003">Cell membrane</keyword>
<evidence type="ECO:0000313" key="9">
    <source>
        <dbReference type="EMBL" id="OLF05781.1"/>
    </source>
</evidence>
<keyword evidence="7 8" id="KW-0472">Membrane</keyword>
<dbReference type="InterPro" id="IPR001851">
    <property type="entry name" value="ABC_transp_permease"/>
</dbReference>
<evidence type="ECO:0000256" key="2">
    <source>
        <dbReference type="ARBA" id="ARBA00022448"/>
    </source>
</evidence>
<feature type="transmembrane region" description="Helical" evidence="8">
    <location>
        <begin position="22"/>
        <end position="43"/>
    </location>
</feature>
<sequence length="322" mass="33255">MDQRTQDVGDVREQRRVPSRNLLINGGFAVAFVVLLVVAATSTDSFLTDDNLTNLLRQSVTTGLLALGMLMVILTGGIDLSVGSVVALTGIMAAGLAEGLPVPVAMLAAIGIGGVCGAVNGVLVAHFRLAPFVVTLAALTTIRGLAYVYSETPITPTEINFLTLGTELLGPIPVATLLMVVAFALAWLFLTRTTAGRAIVAIGGNREAVRLAGINVPRHVLLTYVISGLLAGLAGVILASRVGIAQPSVGMALELNAIAACVIGGARLSGGRGSVPGTFAGVVLLALIDNLLTLHDVQSYWQQVLKGLIIVAVVLARRREDA</sequence>
<feature type="transmembrane region" description="Helical" evidence="8">
    <location>
        <begin position="244"/>
        <end position="263"/>
    </location>
</feature>
<evidence type="ECO:0000256" key="4">
    <source>
        <dbReference type="ARBA" id="ARBA00022519"/>
    </source>
</evidence>
<evidence type="ECO:0000256" key="5">
    <source>
        <dbReference type="ARBA" id="ARBA00022692"/>
    </source>
</evidence>
<feature type="transmembrane region" description="Helical" evidence="8">
    <location>
        <begin position="80"/>
        <end position="97"/>
    </location>
</feature>
<keyword evidence="4" id="KW-0997">Cell inner membrane</keyword>
<dbReference type="Proteomes" id="UP000185696">
    <property type="component" value="Unassembled WGS sequence"/>
</dbReference>
<evidence type="ECO:0000256" key="8">
    <source>
        <dbReference type="SAM" id="Phobius"/>
    </source>
</evidence>
<evidence type="ECO:0000256" key="3">
    <source>
        <dbReference type="ARBA" id="ARBA00022475"/>
    </source>
</evidence>
<gene>
    <name evidence="9" type="ORF">BLA60_34885</name>
</gene>
<dbReference type="Pfam" id="PF02653">
    <property type="entry name" value="BPD_transp_2"/>
    <property type="match status" value="1"/>
</dbReference>
<evidence type="ECO:0000313" key="10">
    <source>
        <dbReference type="Proteomes" id="UP000185696"/>
    </source>
</evidence>
<evidence type="ECO:0000256" key="6">
    <source>
        <dbReference type="ARBA" id="ARBA00022989"/>
    </source>
</evidence>
<comment type="subcellular location">
    <subcellularLocation>
        <location evidence="1">Cell membrane</location>
        <topology evidence="1">Multi-pass membrane protein</topology>
    </subcellularLocation>
</comment>
<keyword evidence="10" id="KW-1185">Reference proteome</keyword>
<feature type="transmembrane region" description="Helical" evidence="8">
    <location>
        <begin position="132"/>
        <end position="150"/>
    </location>
</feature>
<dbReference type="CDD" id="cd06579">
    <property type="entry name" value="TM_PBP1_transp_AraH_like"/>
    <property type="match status" value="1"/>
</dbReference>
<feature type="transmembrane region" description="Helical" evidence="8">
    <location>
        <begin position="103"/>
        <end position="125"/>
    </location>
</feature>
<comment type="caution">
    <text evidence="9">The sequence shown here is derived from an EMBL/GenBank/DDBJ whole genome shotgun (WGS) entry which is preliminary data.</text>
</comment>
<feature type="transmembrane region" description="Helical" evidence="8">
    <location>
        <begin position="170"/>
        <end position="190"/>
    </location>
</feature>
<accession>A0A7Z0WFT2</accession>
<organism evidence="9 10">
    <name type="scientific">Actinophytocola xinjiangensis</name>
    <dbReference type="NCBI Taxonomy" id="485602"/>
    <lineage>
        <taxon>Bacteria</taxon>
        <taxon>Bacillati</taxon>
        <taxon>Actinomycetota</taxon>
        <taxon>Actinomycetes</taxon>
        <taxon>Pseudonocardiales</taxon>
        <taxon>Pseudonocardiaceae</taxon>
    </lineage>
</organism>
<evidence type="ECO:0008006" key="11">
    <source>
        <dbReference type="Google" id="ProtNLM"/>
    </source>
</evidence>
<feature type="transmembrane region" description="Helical" evidence="8">
    <location>
        <begin position="300"/>
        <end position="316"/>
    </location>
</feature>
<feature type="transmembrane region" description="Helical" evidence="8">
    <location>
        <begin position="275"/>
        <end position="294"/>
    </location>
</feature>
<dbReference type="GO" id="GO:0022857">
    <property type="term" value="F:transmembrane transporter activity"/>
    <property type="evidence" value="ECO:0007669"/>
    <property type="project" value="InterPro"/>
</dbReference>
<feature type="transmembrane region" description="Helical" evidence="8">
    <location>
        <begin position="55"/>
        <end position="73"/>
    </location>
</feature>
<keyword evidence="6 8" id="KW-1133">Transmembrane helix</keyword>
<keyword evidence="2" id="KW-0813">Transport</keyword>
<dbReference type="AlphaFoldDB" id="A0A7Z0WFT2"/>
<proteinExistence type="predicted"/>
<evidence type="ECO:0000256" key="1">
    <source>
        <dbReference type="ARBA" id="ARBA00004651"/>
    </source>
</evidence>
<dbReference type="GO" id="GO:0005886">
    <property type="term" value="C:plasma membrane"/>
    <property type="evidence" value="ECO:0007669"/>
    <property type="project" value="UniProtKB-SubCell"/>
</dbReference>
<dbReference type="PANTHER" id="PTHR32196">
    <property type="entry name" value="ABC TRANSPORTER PERMEASE PROTEIN YPHD-RELATED-RELATED"/>
    <property type="match status" value="1"/>
</dbReference>
<name>A0A7Z0WFT2_9PSEU</name>
<feature type="transmembrane region" description="Helical" evidence="8">
    <location>
        <begin position="220"/>
        <end position="238"/>
    </location>
</feature>
<protein>
    <recommendedName>
        <fullName evidence="11">Monosaccharide ABC transporter membrane protein (CUT2 family)</fullName>
    </recommendedName>
</protein>
<keyword evidence="5 8" id="KW-0812">Transmembrane</keyword>
<dbReference type="PANTHER" id="PTHR32196:SF21">
    <property type="entry name" value="ABC TRANSPORTER PERMEASE PROTEIN YPHD-RELATED"/>
    <property type="match status" value="1"/>
</dbReference>